<protein>
    <submittedName>
        <fullName evidence="2">Uncharacterized protein</fullName>
    </submittedName>
</protein>
<feature type="compositionally biased region" description="Acidic residues" evidence="1">
    <location>
        <begin position="50"/>
        <end position="79"/>
    </location>
</feature>
<feature type="compositionally biased region" description="Polar residues" evidence="1">
    <location>
        <begin position="35"/>
        <end position="44"/>
    </location>
</feature>
<evidence type="ECO:0000313" key="2">
    <source>
        <dbReference type="EMBL" id="KAJ0211446.1"/>
    </source>
</evidence>
<reference evidence="2 3" key="1">
    <citation type="journal article" date="2017" name="Nat. Commun.">
        <title>Genome assembly with in vitro proximity ligation data and whole-genome triplication in lettuce.</title>
        <authorList>
            <person name="Reyes-Chin-Wo S."/>
            <person name="Wang Z."/>
            <person name="Yang X."/>
            <person name="Kozik A."/>
            <person name="Arikit S."/>
            <person name="Song C."/>
            <person name="Xia L."/>
            <person name="Froenicke L."/>
            <person name="Lavelle D.O."/>
            <person name="Truco M.J."/>
            <person name="Xia R."/>
            <person name="Zhu S."/>
            <person name="Xu C."/>
            <person name="Xu H."/>
            <person name="Xu X."/>
            <person name="Cox K."/>
            <person name="Korf I."/>
            <person name="Meyers B.C."/>
            <person name="Michelmore R.W."/>
        </authorList>
    </citation>
    <scope>NUCLEOTIDE SEQUENCE [LARGE SCALE GENOMIC DNA]</scope>
    <source>
        <strain evidence="3">cv. Salinas</strain>
        <tissue evidence="2">Seedlings</tissue>
    </source>
</reference>
<evidence type="ECO:0000256" key="1">
    <source>
        <dbReference type="SAM" id="MobiDB-lite"/>
    </source>
</evidence>
<evidence type="ECO:0000313" key="3">
    <source>
        <dbReference type="Proteomes" id="UP000235145"/>
    </source>
</evidence>
<dbReference type="AlphaFoldDB" id="A0A9R1XFW8"/>
<proteinExistence type="predicted"/>
<comment type="caution">
    <text evidence="2">The sequence shown here is derived from an EMBL/GenBank/DDBJ whole genome shotgun (WGS) entry which is preliminary data.</text>
</comment>
<dbReference type="Proteomes" id="UP000235145">
    <property type="component" value="Unassembled WGS sequence"/>
</dbReference>
<accession>A0A9R1XFW8</accession>
<name>A0A9R1XFW8_LACSA</name>
<feature type="region of interest" description="Disordered" evidence="1">
    <location>
        <begin position="30"/>
        <end position="81"/>
    </location>
</feature>
<dbReference type="EMBL" id="NBSK02000004">
    <property type="protein sequence ID" value="KAJ0211446.1"/>
    <property type="molecule type" value="Genomic_DNA"/>
</dbReference>
<sequence length="214" mass="24842">MDHAKAIFNSGMLGEGTSGLLLHEKLKAELELSDSEGSMEQATPLNLYERDEEDKDVEFEVEPDQDPEEEPEEDPEEELEGNHVEYHVEQRYETFHISYVEYTPTNHGSYWERLYKDEMPQAQQLDEHRSRIIQENQIQVEVAEKSKHKIRRLEKEVLELRKPTITKLWEGFVARAKQATAATYGFLDRVVGRDPPQTEVLVIQSGHGDHKAKK</sequence>
<gene>
    <name evidence="2" type="ORF">LSAT_V11C400189050</name>
</gene>
<keyword evidence="3" id="KW-1185">Reference proteome</keyword>
<organism evidence="2 3">
    <name type="scientific">Lactuca sativa</name>
    <name type="common">Garden lettuce</name>
    <dbReference type="NCBI Taxonomy" id="4236"/>
    <lineage>
        <taxon>Eukaryota</taxon>
        <taxon>Viridiplantae</taxon>
        <taxon>Streptophyta</taxon>
        <taxon>Embryophyta</taxon>
        <taxon>Tracheophyta</taxon>
        <taxon>Spermatophyta</taxon>
        <taxon>Magnoliopsida</taxon>
        <taxon>eudicotyledons</taxon>
        <taxon>Gunneridae</taxon>
        <taxon>Pentapetalae</taxon>
        <taxon>asterids</taxon>
        <taxon>campanulids</taxon>
        <taxon>Asterales</taxon>
        <taxon>Asteraceae</taxon>
        <taxon>Cichorioideae</taxon>
        <taxon>Cichorieae</taxon>
        <taxon>Lactucinae</taxon>
        <taxon>Lactuca</taxon>
    </lineage>
</organism>